<keyword evidence="10" id="KW-1185">Reference proteome</keyword>
<dbReference type="PANTHER" id="PTHR11403:SF6">
    <property type="entry name" value="NITRIC OXIDE REDUCTASE SUBUNIT E"/>
    <property type="match status" value="1"/>
</dbReference>
<accession>A0A0M3ALB0</accession>
<sequence>MPEQRALHEPFHQPARQREADRLGMIVFLASEAMLFGGLFAAAMALRLLHPVEYVAASGHLKLWLGTANTAILLTSSLMAAVAVEAARSGSPRLAGWSLGSAIILALLFLGIKGYEYLGEYREGLVPGLANAHFGTRTQQLFMNFYFVSTGLHGVHVMVGIGLLGVSALSRAAREDRAAVLIGNAALYWHLVDIIWLFLYPTLYLPGVS</sequence>
<dbReference type="Gene3D" id="1.20.120.80">
    <property type="entry name" value="Cytochrome c oxidase, subunit III, four-helix bundle"/>
    <property type="match status" value="1"/>
</dbReference>
<dbReference type="STRING" id="56193.YP76_18900"/>
<feature type="transmembrane region" description="Helical" evidence="7">
    <location>
        <begin position="61"/>
        <end position="82"/>
    </location>
</feature>
<dbReference type="RefSeq" id="WP_046765140.1">
    <property type="nucleotide sequence ID" value="NZ_LBIC01000009.1"/>
</dbReference>
<dbReference type="InterPro" id="IPR013833">
    <property type="entry name" value="Cyt_c_oxidase_su3_a-hlx"/>
</dbReference>
<dbReference type="PROSITE" id="PS50253">
    <property type="entry name" value="COX3"/>
    <property type="match status" value="1"/>
</dbReference>
<dbReference type="Pfam" id="PF00510">
    <property type="entry name" value="COX3"/>
    <property type="match status" value="1"/>
</dbReference>
<dbReference type="InterPro" id="IPR035973">
    <property type="entry name" value="Cyt_c_oxidase_su3-like_sf"/>
</dbReference>
<dbReference type="SUPFAM" id="SSF81452">
    <property type="entry name" value="Cytochrome c oxidase subunit III-like"/>
    <property type="match status" value="1"/>
</dbReference>
<comment type="subcellular location">
    <subcellularLocation>
        <location evidence="6">Cell membrane</location>
        <topology evidence="6">Multi-pass membrane protein</topology>
    </subcellularLocation>
    <subcellularLocation>
        <location evidence="1">Membrane</location>
        <topology evidence="1">Multi-pass membrane protein</topology>
    </subcellularLocation>
</comment>
<dbReference type="InterPro" id="IPR024791">
    <property type="entry name" value="Cyt_c/ubiquinol_Oxase_su3"/>
</dbReference>
<dbReference type="GO" id="GO:0019646">
    <property type="term" value="P:aerobic electron transport chain"/>
    <property type="evidence" value="ECO:0007669"/>
    <property type="project" value="InterPro"/>
</dbReference>
<evidence type="ECO:0000256" key="5">
    <source>
        <dbReference type="ARBA" id="ARBA00023136"/>
    </source>
</evidence>
<feature type="transmembrane region" description="Helical" evidence="7">
    <location>
        <begin position="26"/>
        <end position="49"/>
    </location>
</feature>
<evidence type="ECO:0000256" key="2">
    <source>
        <dbReference type="ARBA" id="ARBA00010581"/>
    </source>
</evidence>
<gene>
    <name evidence="9" type="ORF">YP76_18900</name>
</gene>
<evidence type="ECO:0000256" key="6">
    <source>
        <dbReference type="RuleBase" id="RU003376"/>
    </source>
</evidence>
<dbReference type="GO" id="GO:0004129">
    <property type="term" value="F:cytochrome-c oxidase activity"/>
    <property type="evidence" value="ECO:0007669"/>
    <property type="project" value="InterPro"/>
</dbReference>
<dbReference type="EMBL" id="LBIC01000009">
    <property type="protein sequence ID" value="KKW90640.1"/>
    <property type="molecule type" value="Genomic_DNA"/>
</dbReference>
<dbReference type="InterPro" id="IPR000298">
    <property type="entry name" value="Cyt_c_oxidase-like_su3"/>
</dbReference>
<evidence type="ECO:0000259" key="8">
    <source>
        <dbReference type="PROSITE" id="PS50253"/>
    </source>
</evidence>
<dbReference type="GO" id="GO:0005886">
    <property type="term" value="C:plasma membrane"/>
    <property type="evidence" value="ECO:0007669"/>
    <property type="project" value="UniProtKB-SubCell"/>
</dbReference>
<feature type="transmembrane region" description="Helical" evidence="7">
    <location>
        <begin position="178"/>
        <end position="199"/>
    </location>
</feature>
<keyword evidence="3 6" id="KW-0812">Transmembrane</keyword>
<dbReference type="PATRIC" id="fig|56193.3.peg.3975"/>
<feature type="transmembrane region" description="Helical" evidence="7">
    <location>
        <begin position="94"/>
        <end position="112"/>
    </location>
</feature>
<feature type="domain" description="Heme-copper oxidase subunit III family profile" evidence="8">
    <location>
        <begin position="1"/>
        <end position="208"/>
    </location>
</feature>
<dbReference type="PANTHER" id="PTHR11403">
    <property type="entry name" value="CYTOCHROME C OXIDASE SUBUNIT III"/>
    <property type="match status" value="1"/>
</dbReference>
<feature type="transmembrane region" description="Helical" evidence="7">
    <location>
        <begin position="145"/>
        <end position="166"/>
    </location>
</feature>
<evidence type="ECO:0000256" key="3">
    <source>
        <dbReference type="ARBA" id="ARBA00022692"/>
    </source>
</evidence>
<comment type="similarity">
    <text evidence="2 6">Belongs to the cytochrome c oxidase subunit 3 family.</text>
</comment>
<evidence type="ECO:0000256" key="4">
    <source>
        <dbReference type="ARBA" id="ARBA00022989"/>
    </source>
</evidence>
<evidence type="ECO:0000256" key="1">
    <source>
        <dbReference type="ARBA" id="ARBA00004141"/>
    </source>
</evidence>
<reference evidence="9 10" key="1">
    <citation type="submission" date="2015-04" db="EMBL/GenBank/DDBJ databases">
        <title>Genome sequence of aromatic hydrocarbons-degrading Sphingobium chungbukense DJ77.</title>
        <authorList>
            <person name="Kim Y.-C."/>
            <person name="Chae J.-C."/>
        </authorList>
    </citation>
    <scope>NUCLEOTIDE SEQUENCE [LARGE SCALE GENOMIC DNA]</scope>
    <source>
        <strain evidence="9 10">DJ77</strain>
    </source>
</reference>
<dbReference type="AlphaFoldDB" id="A0A0M3ALB0"/>
<comment type="caution">
    <text evidence="9">The sequence shown here is derived from an EMBL/GenBank/DDBJ whole genome shotgun (WGS) entry which is preliminary data.</text>
</comment>
<evidence type="ECO:0000313" key="10">
    <source>
        <dbReference type="Proteomes" id="UP000033874"/>
    </source>
</evidence>
<proteinExistence type="inferred from homology"/>
<organism evidence="9 10">
    <name type="scientific">Sphingobium chungbukense</name>
    <dbReference type="NCBI Taxonomy" id="56193"/>
    <lineage>
        <taxon>Bacteria</taxon>
        <taxon>Pseudomonadati</taxon>
        <taxon>Pseudomonadota</taxon>
        <taxon>Alphaproteobacteria</taxon>
        <taxon>Sphingomonadales</taxon>
        <taxon>Sphingomonadaceae</taxon>
        <taxon>Sphingobium</taxon>
    </lineage>
</organism>
<evidence type="ECO:0000313" key="9">
    <source>
        <dbReference type="EMBL" id="KKW90640.1"/>
    </source>
</evidence>
<dbReference type="Proteomes" id="UP000033874">
    <property type="component" value="Unassembled WGS sequence"/>
</dbReference>
<keyword evidence="5 7" id="KW-0472">Membrane</keyword>
<protein>
    <recommendedName>
        <fullName evidence="8">Heme-copper oxidase subunit III family profile domain-containing protein</fullName>
    </recommendedName>
</protein>
<keyword evidence="4 7" id="KW-1133">Transmembrane helix</keyword>
<evidence type="ECO:0000256" key="7">
    <source>
        <dbReference type="SAM" id="Phobius"/>
    </source>
</evidence>
<name>A0A0M3ALB0_9SPHN</name>